<dbReference type="Pfam" id="PF02518">
    <property type="entry name" value="HATPase_c"/>
    <property type="match status" value="1"/>
</dbReference>
<dbReference type="SUPFAM" id="SSF158472">
    <property type="entry name" value="HAMP domain-like"/>
    <property type="match status" value="1"/>
</dbReference>
<evidence type="ECO:0000259" key="14">
    <source>
        <dbReference type="PROSITE" id="PS50885"/>
    </source>
</evidence>
<sequence>MLPTTRWGVRVQSALIAAVVVAAALGIGGIVTLFMLHRANTDAMYRSTAWQAHQISTAISHGGPAAVDSDDLAPGAGVDVIQVLDAQGYVVTASPGAPSEAVRLAGYQSAESRVPADDSPVYADDVYIPGFRGEYCATAVSTSYAGQRYTVVALDRATGIRSSEWTMAAIMAIELPIIVAVGAAAVYVLVGRSLRPVSRIARRVDEISATRLGQRVPVPDAHDEIRELALTMNGMLSRLESNHDAQLRFVGDASHELRSPLTTVVGLLDLADDTRSAIDVQTVRAVLLPEARRMQHIVDDLLLLARADESGMVVTRTEIDLDDIIGSEIARLRSSNLVAVQPDMIPVRMVGDRDMITRAVRNLTDNAVRYARTRVTLSLSVDSGDAMIVVGDDGPGVPASERERIFDRFARVDADRRHGSGAGLGLAIVREIASAHRGRVTVHDGPDGGAEFVLRLPLPETSGSGEYGVDYSVRPQPIPGTPDGLDRQESERLVDPSS</sequence>
<comment type="caution">
    <text evidence="15">The sequence shown here is derived from an EMBL/GenBank/DDBJ whole genome shotgun (WGS) entry which is preliminary data.</text>
</comment>
<dbReference type="AlphaFoldDB" id="A0A3N4G9U9"/>
<feature type="transmembrane region" description="Helical" evidence="12">
    <location>
        <begin position="165"/>
        <end position="190"/>
    </location>
</feature>
<dbReference type="InterPro" id="IPR003594">
    <property type="entry name" value="HATPase_dom"/>
</dbReference>
<dbReference type="Pfam" id="PF00512">
    <property type="entry name" value="HisKA"/>
    <property type="match status" value="1"/>
</dbReference>
<evidence type="ECO:0000256" key="4">
    <source>
        <dbReference type="ARBA" id="ARBA00022553"/>
    </source>
</evidence>
<keyword evidence="16" id="KW-1185">Reference proteome</keyword>
<feature type="domain" description="HAMP" evidence="14">
    <location>
        <begin position="191"/>
        <end position="244"/>
    </location>
</feature>
<dbReference type="Gene3D" id="6.10.340.10">
    <property type="match status" value="1"/>
</dbReference>
<evidence type="ECO:0000256" key="11">
    <source>
        <dbReference type="SAM" id="MobiDB-lite"/>
    </source>
</evidence>
<evidence type="ECO:0000256" key="5">
    <source>
        <dbReference type="ARBA" id="ARBA00022679"/>
    </source>
</evidence>
<dbReference type="InterPro" id="IPR036097">
    <property type="entry name" value="HisK_dim/P_sf"/>
</dbReference>
<dbReference type="PRINTS" id="PR00344">
    <property type="entry name" value="BCTRLSENSOR"/>
</dbReference>
<proteinExistence type="predicted"/>
<organism evidence="15 16">
    <name type="scientific">Gordonia oryzae</name>
    <dbReference type="NCBI Taxonomy" id="2487349"/>
    <lineage>
        <taxon>Bacteria</taxon>
        <taxon>Bacillati</taxon>
        <taxon>Actinomycetota</taxon>
        <taxon>Actinomycetes</taxon>
        <taxon>Mycobacteriales</taxon>
        <taxon>Gordoniaceae</taxon>
        <taxon>Gordonia</taxon>
    </lineage>
</organism>
<dbReference type="InterPro" id="IPR003660">
    <property type="entry name" value="HAMP_dom"/>
</dbReference>
<name>A0A3N4G9U9_9ACTN</name>
<comment type="catalytic activity">
    <reaction evidence="1">
        <text>ATP + protein L-histidine = ADP + protein N-phospho-L-histidine.</text>
        <dbReference type="EC" id="2.7.13.3"/>
    </reaction>
</comment>
<dbReference type="PANTHER" id="PTHR45436">
    <property type="entry name" value="SENSOR HISTIDINE KINASE YKOH"/>
    <property type="match status" value="1"/>
</dbReference>
<dbReference type="SUPFAM" id="SSF47384">
    <property type="entry name" value="Homodimeric domain of signal transducing histidine kinase"/>
    <property type="match status" value="1"/>
</dbReference>
<keyword evidence="6 12" id="KW-0812">Transmembrane</keyword>
<dbReference type="Gene3D" id="3.30.565.10">
    <property type="entry name" value="Histidine kinase-like ATPase, C-terminal domain"/>
    <property type="match status" value="1"/>
</dbReference>
<evidence type="ECO:0000256" key="2">
    <source>
        <dbReference type="ARBA" id="ARBA00004236"/>
    </source>
</evidence>
<evidence type="ECO:0000256" key="6">
    <source>
        <dbReference type="ARBA" id="ARBA00022692"/>
    </source>
</evidence>
<keyword evidence="9" id="KW-0902">Two-component regulatory system</keyword>
<keyword evidence="7 15" id="KW-0418">Kinase</keyword>
<dbReference type="PANTHER" id="PTHR45436:SF5">
    <property type="entry name" value="SENSOR HISTIDINE KINASE TRCS"/>
    <property type="match status" value="1"/>
</dbReference>
<feature type="domain" description="Histidine kinase" evidence="13">
    <location>
        <begin position="252"/>
        <end position="460"/>
    </location>
</feature>
<comment type="subcellular location">
    <subcellularLocation>
        <location evidence="2">Cell membrane</location>
    </subcellularLocation>
</comment>
<dbReference type="GO" id="GO:0005886">
    <property type="term" value="C:plasma membrane"/>
    <property type="evidence" value="ECO:0007669"/>
    <property type="project" value="UniProtKB-SubCell"/>
</dbReference>
<evidence type="ECO:0000256" key="10">
    <source>
        <dbReference type="ARBA" id="ARBA00023136"/>
    </source>
</evidence>
<dbReference type="EMBL" id="RKMH01000017">
    <property type="protein sequence ID" value="RPA57346.1"/>
    <property type="molecule type" value="Genomic_DNA"/>
</dbReference>
<dbReference type="SUPFAM" id="SSF55874">
    <property type="entry name" value="ATPase domain of HSP90 chaperone/DNA topoisomerase II/histidine kinase"/>
    <property type="match status" value="1"/>
</dbReference>
<dbReference type="SMART" id="SM00388">
    <property type="entry name" value="HisKA"/>
    <property type="match status" value="1"/>
</dbReference>
<dbReference type="PROSITE" id="PS50109">
    <property type="entry name" value="HIS_KIN"/>
    <property type="match status" value="1"/>
</dbReference>
<dbReference type="InterPro" id="IPR004358">
    <property type="entry name" value="Sig_transdc_His_kin-like_C"/>
</dbReference>
<evidence type="ECO:0000256" key="3">
    <source>
        <dbReference type="ARBA" id="ARBA00012438"/>
    </source>
</evidence>
<evidence type="ECO:0000256" key="7">
    <source>
        <dbReference type="ARBA" id="ARBA00022777"/>
    </source>
</evidence>
<dbReference type="InterPro" id="IPR003661">
    <property type="entry name" value="HisK_dim/P_dom"/>
</dbReference>
<dbReference type="OrthoDB" id="9786919at2"/>
<keyword evidence="10 12" id="KW-0472">Membrane</keyword>
<evidence type="ECO:0000256" key="12">
    <source>
        <dbReference type="SAM" id="Phobius"/>
    </source>
</evidence>
<evidence type="ECO:0000256" key="8">
    <source>
        <dbReference type="ARBA" id="ARBA00022989"/>
    </source>
</evidence>
<dbReference type="Pfam" id="PF00672">
    <property type="entry name" value="HAMP"/>
    <property type="match status" value="1"/>
</dbReference>
<dbReference type="EC" id="2.7.13.3" evidence="3"/>
<dbReference type="CDD" id="cd06225">
    <property type="entry name" value="HAMP"/>
    <property type="match status" value="1"/>
</dbReference>
<dbReference type="Gene3D" id="1.10.287.130">
    <property type="match status" value="1"/>
</dbReference>
<evidence type="ECO:0000256" key="9">
    <source>
        <dbReference type="ARBA" id="ARBA00023012"/>
    </source>
</evidence>
<feature type="region of interest" description="Disordered" evidence="11">
    <location>
        <begin position="461"/>
        <end position="498"/>
    </location>
</feature>
<feature type="compositionally biased region" description="Basic and acidic residues" evidence="11">
    <location>
        <begin position="484"/>
        <end position="498"/>
    </location>
</feature>
<dbReference type="InterPro" id="IPR005467">
    <property type="entry name" value="His_kinase_dom"/>
</dbReference>
<evidence type="ECO:0000313" key="16">
    <source>
        <dbReference type="Proteomes" id="UP000267536"/>
    </source>
</evidence>
<evidence type="ECO:0000313" key="15">
    <source>
        <dbReference type="EMBL" id="RPA57346.1"/>
    </source>
</evidence>
<evidence type="ECO:0000256" key="1">
    <source>
        <dbReference type="ARBA" id="ARBA00000085"/>
    </source>
</evidence>
<feature type="transmembrane region" description="Helical" evidence="12">
    <location>
        <begin position="12"/>
        <end position="36"/>
    </location>
</feature>
<keyword evidence="4" id="KW-0597">Phosphoprotein</keyword>
<evidence type="ECO:0000259" key="13">
    <source>
        <dbReference type="PROSITE" id="PS50109"/>
    </source>
</evidence>
<protein>
    <recommendedName>
        <fullName evidence="3">histidine kinase</fullName>
        <ecNumber evidence="3">2.7.13.3</ecNumber>
    </recommendedName>
</protein>
<dbReference type="SMART" id="SM00387">
    <property type="entry name" value="HATPase_c"/>
    <property type="match status" value="1"/>
</dbReference>
<dbReference type="PROSITE" id="PS50885">
    <property type="entry name" value="HAMP"/>
    <property type="match status" value="1"/>
</dbReference>
<accession>A0A3N4G9U9</accession>
<keyword evidence="5" id="KW-0808">Transferase</keyword>
<reference evidence="15 16" key="1">
    <citation type="submission" date="2018-11" db="EMBL/GenBank/DDBJ databases">
        <title>Draft genome sequence of Gordonia sp. RS15-1S isolated from rice stems.</title>
        <authorList>
            <person name="Muangham S."/>
        </authorList>
    </citation>
    <scope>NUCLEOTIDE SEQUENCE [LARGE SCALE GENOMIC DNA]</scope>
    <source>
        <strain evidence="15 16">RS15-1S</strain>
    </source>
</reference>
<dbReference type="InterPro" id="IPR036890">
    <property type="entry name" value="HATPase_C_sf"/>
</dbReference>
<dbReference type="InterPro" id="IPR050428">
    <property type="entry name" value="TCS_sensor_his_kinase"/>
</dbReference>
<dbReference type="Proteomes" id="UP000267536">
    <property type="component" value="Unassembled WGS sequence"/>
</dbReference>
<keyword evidence="8 12" id="KW-1133">Transmembrane helix</keyword>
<dbReference type="CDD" id="cd00082">
    <property type="entry name" value="HisKA"/>
    <property type="match status" value="1"/>
</dbReference>
<dbReference type="GO" id="GO:0000155">
    <property type="term" value="F:phosphorelay sensor kinase activity"/>
    <property type="evidence" value="ECO:0007669"/>
    <property type="project" value="InterPro"/>
</dbReference>
<dbReference type="SMART" id="SM00304">
    <property type="entry name" value="HAMP"/>
    <property type="match status" value="1"/>
</dbReference>
<gene>
    <name evidence="15" type="ORF">EF294_18655</name>
</gene>